<comment type="caution">
    <text evidence="13">The sequence shown here is derived from an EMBL/GenBank/DDBJ whole genome shotgun (WGS) entry which is preliminary data.</text>
</comment>
<gene>
    <name evidence="13" type="primary">SI</name>
    <name evidence="13" type="ORF">Tcan_10559</name>
</gene>
<dbReference type="SUPFAM" id="SSF51011">
    <property type="entry name" value="Glycosyl hydrolase domain"/>
    <property type="match status" value="1"/>
</dbReference>
<dbReference type="CDD" id="cd06602">
    <property type="entry name" value="GH31_MGAM_SI_GAA"/>
    <property type="match status" value="1"/>
</dbReference>
<dbReference type="Gene3D" id="3.20.20.80">
    <property type="entry name" value="Glycosidases"/>
    <property type="match status" value="1"/>
</dbReference>
<dbReference type="InterPro" id="IPR000322">
    <property type="entry name" value="Glyco_hydro_31_TIM"/>
</dbReference>
<dbReference type="STRING" id="6265.A0A0B2USA9"/>
<evidence type="ECO:0000259" key="12">
    <source>
        <dbReference type="PROSITE" id="PS51448"/>
    </source>
</evidence>
<dbReference type="Pfam" id="PF00088">
    <property type="entry name" value="Trefoil"/>
    <property type="match status" value="1"/>
</dbReference>
<keyword evidence="5" id="KW-1015">Disulfide bond</keyword>
<evidence type="ECO:0000256" key="1">
    <source>
        <dbReference type="ARBA" id="ARBA00004370"/>
    </source>
</evidence>
<keyword evidence="10" id="KW-1133">Transmembrane helix</keyword>
<keyword evidence="3 9" id="KW-0378">Hydrolase</keyword>
<dbReference type="PANTHER" id="PTHR22762">
    <property type="entry name" value="ALPHA-GLUCOSIDASE"/>
    <property type="match status" value="1"/>
</dbReference>
<evidence type="ECO:0000313" key="13">
    <source>
        <dbReference type="EMBL" id="KHN73901.1"/>
    </source>
</evidence>
<keyword evidence="7 9" id="KW-0326">Glycosidase</keyword>
<evidence type="ECO:0000256" key="10">
    <source>
        <dbReference type="SAM" id="Phobius"/>
    </source>
</evidence>
<dbReference type="EMBL" id="JPKZ01002988">
    <property type="protein sequence ID" value="KHN73901.1"/>
    <property type="molecule type" value="Genomic_DNA"/>
</dbReference>
<reference evidence="13 14" key="1">
    <citation type="submission" date="2014-11" db="EMBL/GenBank/DDBJ databases">
        <title>Genetic blueprint of the zoonotic pathogen Toxocara canis.</title>
        <authorList>
            <person name="Zhu X.-Q."/>
            <person name="Korhonen P.K."/>
            <person name="Cai H."/>
            <person name="Young N.D."/>
            <person name="Nejsum P."/>
            <person name="von Samson-Himmelstjerna G."/>
            <person name="Boag P.R."/>
            <person name="Tan P."/>
            <person name="Li Q."/>
            <person name="Min J."/>
            <person name="Yang Y."/>
            <person name="Wang X."/>
            <person name="Fang X."/>
            <person name="Hall R.S."/>
            <person name="Hofmann A."/>
            <person name="Sternberg P.W."/>
            <person name="Jex A.R."/>
            <person name="Gasser R.B."/>
        </authorList>
    </citation>
    <scope>NUCLEOTIDE SEQUENCE [LARGE SCALE GENOMIC DNA]</scope>
    <source>
        <strain evidence="13">PN_DK_2014</strain>
    </source>
</reference>
<evidence type="ECO:0000313" key="14">
    <source>
        <dbReference type="Proteomes" id="UP000031036"/>
    </source>
</evidence>
<protein>
    <submittedName>
        <fullName evidence="13">Sucrase-isomaltase, intestinal</fullName>
    </submittedName>
</protein>
<evidence type="ECO:0000256" key="2">
    <source>
        <dbReference type="ARBA" id="ARBA00007806"/>
    </source>
</evidence>
<dbReference type="OMA" id="FNYPNDP"/>
<dbReference type="CDD" id="cd14752">
    <property type="entry name" value="GH31_N"/>
    <property type="match status" value="1"/>
</dbReference>
<proteinExistence type="inferred from homology"/>
<dbReference type="GO" id="GO:0030246">
    <property type="term" value="F:carbohydrate binding"/>
    <property type="evidence" value="ECO:0007669"/>
    <property type="project" value="InterPro"/>
</dbReference>
<feature type="signal peptide" evidence="11">
    <location>
        <begin position="1"/>
        <end position="20"/>
    </location>
</feature>
<keyword evidence="14" id="KW-1185">Reference proteome</keyword>
<keyword evidence="10" id="KW-0812">Transmembrane</keyword>
<dbReference type="SMART" id="SM00018">
    <property type="entry name" value="PD"/>
    <property type="match status" value="1"/>
</dbReference>
<dbReference type="GO" id="GO:0005975">
    <property type="term" value="P:carbohydrate metabolic process"/>
    <property type="evidence" value="ECO:0007669"/>
    <property type="project" value="InterPro"/>
</dbReference>
<feature type="transmembrane region" description="Helical" evidence="10">
    <location>
        <begin position="953"/>
        <end position="972"/>
    </location>
</feature>
<dbReference type="PROSITE" id="PS00129">
    <property type="entry name" value="GLYCOSYL_HYDROL_F31_1"/>
    <property type="match status" value="1"/>
</dbReference>
<comment type="subcellular location">
    <subcellularLocation>
        <location evidence="1">Membrane</location>
    </subcellularLocation>
</comment>
<organism evidence="13 14">
    <name type="scientific">Toxocara canis</name>
    <name type="common">Canine roundworm</name>
    <dbReference type="NCBI Taxonomy" id="6265"/>
    <lineage>
        <taxon>Eukaryota</taxon>
        <taxon>Metazoa</taxon>
        <taxon>Ecdysozoa</taxon>
        <taxon>Nematoda</taxon>
        <taxon>Chromadorea</taxon>
        <taxon>Rhabditida</taxon>
        <taxon>Spirurina</taxon>
        <taxon>Ascaridomorpha</taxon>
        <taxon>Ascaridoidea</taxon>
        <taxon>Toxocaridae</taxon>
        <taxon>Toxocara</taxon>
    </lineage>
</organism>
<evidence type="ECO:0000256" key="4">
    <source>
        <dbReference type="ARBA" id="ARBA00023136"/>
    </source>
</evidence>
<dbReference type="Gene3D" id="2.60.40.1760">
    <property type="entry name" value="glycosyl hydrolase (family 31)"/>
    <property type="match status" value="1"/>
</dbReference>
<comment type="similarity">
    <text evidence="2 9">Belongs to the glycosyl hydrolase 31 family.</text>
</comment>
<dbReference type="InterPro" id="IPR048395">
    <property type="entry name" value="Glyco_hydro_31_C"/>
</dbReference>
<evidence type="ECO:0000256" key="7">
    <source>
        <dbReference type="ARBA" id="ARBA00023295"/>
    </source>
</evidence>
<dbReference type="Gene3D" id="2.60.40.1180">
    <property type="entry name" value="Golgi alpha-mannosidase II"/>
    <property type="match status" value="2"/>
</dbReference>
<dbReference type="AlphaFoldDB" id="A0A0B2USA9"/>
<feature type="chain" id="PRO_5002077546" evidence="11">
    <location>
        <begin position="21"/>
        <end position="973"/>
    </location>
</feature>
<dbReference type="Proteomes" id="UP000031036">
    <property type="component" value="Unassembled WGS sequence"/>
</dbReference>
<keyword evidence="4 10" id="KW-0472">Membrane</keyword>
<accession>A0A0B2USA9</accession>
<evidence type="ECO:0000256" key="8">
    <source>
        <dbReference type="PROSITE-ProRule" id="PRU00779"/>
    </source>
</evidence>
<dbReference type="GO" id="GO:0016020">
    <property type="term" value="C:membrane"/>
    <property type="evidence" value="ECO:0007669"/>
    <property type="project" value="UniProtKB-SubCell"/>
</dbReference>
<dbReference type="PANTHER" id="PTHR22762:SF133">
    <property type="entry name" value="P-TYPE DOMAIN-CONTAINING PROTEIN"/>
    <property type="match status" value="1"/>
</dbReference>
<dbReference type="Pfam" id="PF01055">
    <property type="entry name" value="Glyco_hydro_31_2nd"/>
    <property type="match status" value="1"/>
</dbReference>
<dbReference type="CDD" id="cd00111">
    <property type="entry name" value="Trefoil"/>
    <property type="match status" value="1"/>
</dbReference>
<dbReference type="Gene3D" id="4.10.110.10">
    <property type="entry name" value="Spasmolytic Protein, domain 1"/>
    <property type="match status" value="1"/>
</dbReference>
<dbReference type="InterPro" id="IPR011013">
    <property type="entry name" value="Gal_mutarotase_sf_dom"/>
</dbReference>
<dbReference type="OrthoDB" id="1334205at2759"/>
<dbReference type="SUPFAM" id="SSF74650">
    <property type="entry name" value="Galactose mutarotase-like"/>
    <property type="match status" value="1"/>
</dbReference>
<comment type="caution">
    <text evidence="8">Lacks conserved residue(s) required for the propagation of feature annotation.</text>
</comment>
<dbReference type="InterPro" id="IPR000519">
    <property type="entry name" value="P_trefoil_dom"/>
</dbReference>
<dbReference type="InterPro" id="IPR030458">
    <property type="entry name" value="Glyco_hydro_31_AS"/>
</dbReference>
<dbReference type="InterPro" id="IPR017853">
    <property type="entry name" value="GH"/>
</dbReference>
<evidence type="ECO:0000256" key="5">
    <source>
        <dbReference type="ARBA" id="ARBA00023157"/>
    </source>
</evidence>
<feature type="domain" description="P-type" evidence="12">
    <location>
        <begin position="21"/>
        <end position="67"/>
    </location>
</feature>
<dbReference type="InterPro" id="IPR013780">
    <property type="entry name" value="Glyco_hydro_b"/>
</dbReference>
<keyword evidence="11" id="KW-0732">Signal</keyword>
<dbReference type="GO" id="GO:0004558">
    <property type="term" value="F:alpha-1,4-glucosidase activity"/>
    <property type="evidence" value="ECO:0007669"/>
    <property type="project" value="TreeGrafter"/>
</dbReference>
<keyword evidence="6" id="KW-0325">Glycoprotein</keyword>
<dbReference type="InterPro" id="IPR044913">
    <property type="entry name" value="P_trefoil_dom_sf"/>
</dbReference>
<evidence type="ECO:0000256" key="9">
    <source>
        <dbReference type="RuleBase" id="RU361185"/>
    </source>
</evidence>
<evidence type="ECO:0000256" key="3">
    <source>
        <dbReference type="ARBA" id="ARBA00022801"/>
    </source>
</evidence>
<evidence type="ECO:0000256" key="6">
    <source>
        <dbReference type="ARBA" id="ARBA00023180"/>
    </source>
</evidence>
<dbReference type="Pfam" id="PF21365">
    <property type="entry name" value="Glyco_hydro_31_3rd"/>
    <property type="match status" value="1"/>
</dbReference>
<sequence length="973" mass="109479">MVGHQMNAVILLICAVYIAAQQTTIDSRYRVDCFPEPNSTSTSCEQRGCIWDQNPSIATAPQCYFPHGTGYEVMSVNDDEIVLTKSVDPSPGNAVNPYGSDISPLTFRKRYYGATLNIRIEPLSGALKRFEPDVELERVSSYSTDSLYVETDTRDIFAFSVRRTSTQTTLFNNALGGGLMFSDKYIQLASYFASENVYGFGENAHHAIKHDLSRYTTWAMLARDEGPNSYGLDTKNLYGVFAFYICVEYDGNAHGVLIVNSNPQEITTGPGPHFIYRTIGGMLDMYFFPGPTPEEVVKQYEVLVGRPTMPAYWALGYQLCRYGYKSLADQEDAIRRTQQAGIPLDAPNFDIDYMNRYMDFTTGSNWQNLGQFVNQLHNEGLHVILIFDPAIDVSSDPFRRARQQDAAFIEWPRTDLVQTEIQNLYDTTMGTKIMLGVVWPDHHAAFPDFSDPQPNTVDWWIDEYRLYYKSVQFDGLWIDMNEPASFGTNEQKPWYFDNPDHPNIVSLKCNVFNASDSEYDYPPFKTQSVYIYGAEAALSTKTVCMLGTTGRGKNRQYDTKNLYGLYEAKATMRALHEVTQKRGVVVSRSMFPTAGRYAGHWLGDNQASWETLVTTIVGVQEFNMFGIPYVGSDICGYSGDTTEELCLRWHQLGAFHPFSRNHNNNNAVPQDPAQWPSVAAATREAYLFRYRYLPYLYSLHFAASKNGGTVVRPVFFEFPKDQKTLDLGMQFMWGSGLMIVPVIEKGAVSVSAYLPSTATWYSLRDADYGANVRSGVMSATTNELIPVLVRGGVIIPRQVPSTTTTASRKNPFELLIAVDPTTNSADGFFYWDDGDGIITDFGTYPYYEFHFTFTSNTQTSKLTITQISKGNIPMPTLDSIDILGLPHVPDLATVTYMGQNVDMSDSSYDASKQLFKIRRQGLMALDKQPYNAELVWSNEGESSSTTTYRPSKLVTFIPIIVLIAVAYATHYFV</sequence>
<name>A0A0B2USA9_TOXCA</name>
<evidence type="ECO:0000256" key="11">
    <source>
        <dbReference type="SAM" id="SignalP"/>
    </source>
</evidence>
<dbReference type="SUPFAM" id="SSF51445">
    <property type="entry name" value="(Trans)glycosidases"/>
    <property type="match status" value="1"/>
</dbReference>
<dbReference type="PROSITE" id="PS51448">
    <property type="entry name" value="P_TREFOIL_2"/>
    <property type="match status" value="1"/>
</dbReference>